<evidence type="ECO:0000259" key="6">
    <source>
        <dbReference type="PROSITE" id="PS50929"/>
    </source>
</evidence>
<dbReference type="CDD" id="cd07346">
    <property type="entry name" value="ABC_6TM_exporters"/>
    <property type="match status" value="1"/>
</dbReference>
<dbReference type="Proteomes" id="UP000886750">
    <property type="component" value="Unassembled WGS sequence"/>
</dbReference>
<feature type="domain" description="ABC transmembrane type-1" evidence="6">
    <location>
        <begin position="23"/>
        <end position="276"/>
    </location>
</feature>
<comment type="subcellular location">
    <subcellularLocation>
        <location evidence="1">Cell membrane</location>
        <topology evidence="1">Multi-pass membrane protein</topology>
    </subcellularLocation>
</comment>
<evidence type="ECO:0000256" key="1">
    <source>
        <dbReference type="ARBA" id="ARBA00004651"/>
    </source>
</evidence>
<dbReference type="GO" id="GO:0005886">
    <property type="term" value="C:plasma membrane"/>
    <property type="evidence" value="ECO:0007669"/>
    <property type="project" value="UniProtKB-SubCell"/>
</dbReference>
<keyword evidence="7" id="KW-0067">ATP-binding</keyword>
<dbReference type="GO" id="GO:0015421">
    <property type="term" value="F:ABC-type oligopeptide transporter activity"/>
    <property type="evidence" value="ECO:0007669"/>
    <property type="project" value="TreeGrafter"/>
</dbReference>
<feature type="transmembrane region" description="Helical" evidence="5">
    <location>
        <begin position="168"/>
        <end position="186"/>
    </location>
</feature>
<sequence length="330" mass="36915">MKEDQRAHKGLYDYAGRHKYLTFASLFLSGASAVLGLMPFVYIWFMVRDVLAAAPRFEEAQNLAVYGWMAVLFSVLSILVYIGGLMCSHIAAFRVAANIRKELLAHTLSLPVGTFDETGSGKVRKVIDESSAATETYLAHNLPDLVGAVVTPLAMLVMMFVFDWRLGLASILPVFAAFLVMTRMTGRGMQEKMKQYTDALDDMNNEAVEYVRGIPVVKTFGQTVYSFARFKASIDRYHKWVVAYTKQLRQPMMFFTLFADSVFAFLIAATFLIGAGGALDAAFTVDLIFYIIFTPLRAPCSKMPPSSCSMRRRRSPIPKTNIWYSARLSS</sequence>
<dbReference type="Pfam" id="PF00664">
    <property type="entry name" value="ABC_membrane"/>
    <property type="match status" value="1"/>
</dbReference>
<evidence type="ECO:0000256" key="4">
    <source>
        <dbReference type="ARBA" id="ARBA00023136"/>
    </source>
</evidence>
<proteinExistence type="predicted"/>
<feature type="transmembrane region" description="Helical" evidence="5">
    <location>
        <begin position="65"/>
        <end position="93"/>
    </location>
</feature>
<keyword evidence="7" id="KW-0547">Nucleotide-binding</keyword>
<reference evidence="7" key="2">
    <citation type="submission" date="2021-04" db="EMBL/GenBank/DDBJ databases">
        <authorList>
            <person name="Gilroy R."/>
        </authorList>
    </citation>
    <scope>NUCLEOTIDE SEQUENCE</scope>
    <source>
        <strain evidence="7">1345</strain>
    </source>
</reference>
<dbReference type="SUPFAM" id="SSF90123">
    <property type="entry name" value="ABC transporter transmembrane region"/>
    <property type="match status" value="1"/>
</dbReference>
<dbReference type="PROSITE" id="PS50929">
    <property type="entry name" value="ABC_TM1F"/>
    <property type="match status" value="1"/>
</dbReference>
<evidence type="ECO:0000313" key="7">
    <source>
        <dbReference type="EMBL" id="HIY96289.1"/>
    </source>
</evidence>
<evidence type="ECO:0000256" key="3">
    <source>
        <dbReference type="ARBA" id="ARBA00022989"/>
    </source>
</evidence>
<dbReference type="EMBL" id="DXCQ01000014">
    <property type="protein sequence ID" value="HIY96289.1"/>
    <property type="molecule type" value="Genomic_DNA"/>
</dbReference>
<dbReference type="InterPro" id="IPR011527">
    <property type="entry name" value="ABC1_TM_dom"/>
</dbReference>
<dbReference type="InterPro" id="IPR036640">
    <property type="entry name" value="ABC1_TM_sf"/>
</dbReference>
<dbReference type="AlphaFoldDB" id="A0A9D1ZV05"/>
<protein>
    <submittedName>
        <fullName evidence="7">ABC transporter ATP-binding protein/permease</fullName>
    </submittedName>
</protein>
<feature type="transmembrane region" description="Helical" evidence="5">
    <location>
        <begin position="20"/>
        <end position="45"/>
    </location>
</feature>
<dbReference type="PANTHER" id="PTHR43394">
    <property type="entry name" value="ATP-DEPENDENT PERMEASE MDL1, MITOCHONDRIAL"/>
    <property type="match status" value="1"/>
</dbReference>
<gene>
    <name evidence="7" type="ORF">H9729_01230</name>
</gene>
<accession>A0A9D1ZV05</accession>
<evidence type="ECO:0000313" key="8">
    <source>
        <dbReference type="Proteomes" id="UP000886750"/>
    </source>
</evidence>
<evidence type="ECO:0000256" key="5">
    <source>
        <dbReference type="SAM" id="Phobius"/>
    </source>
</evidence>
<dbReference type="GO" id="GO:0005524">
    <property type="term" value="F:ATP binding"/>
    <property type="evidence" value="ECO:0007669"/>
    <property type="project" value="UniProtKB-KW"/>
</dbReference>
<organism evidence="7 8">
    <name type="scientific">Candidatus Borkfalkia excrementigallinarum</name>
    <dbReference type="NCBI Taxonomy" id="2838506"/>
    <lineage>
        <taxon>Bacteria</taxon>
        <taxon>Bacillati</taxon>
        <taxon>Bacillota</taxon>
        <taxon>Clostridia</taxon>
        <taxon>Christensenellales</taxon>
        <taxon>Christensenellaceae</taxon>
        <taxon>Candidatus Borkfalkia</taxon>
    </lineage>
</organism>
<reference evidence="7" key="1">
    <citation type="journal article" date="2021" name="PeerJ">
        <title>Extensive microbial diversity within the chicken gut microbiome revealed by metagenomics and culture.</title>
        <authorList>
            <person name="Gilroy R."/>
            <person name="Ravi A."/>
            <person name="Getino M."/>
            <person name="Pursley I."/>
            <person name="Horton D.L."/>
            <person name="Alikhan N.F."/>
            <person name="Baker D."/>
            <person name="Gharbi K."/>
            <person name="Hall N."/>
            <person name="Watson M."/>
            <person name="Adriaenssens E.M."/>
            <person name="Foster-Nyarko E."/>
            <person name="Jarju S."/>
            <person name="Secka A."/>
            <person name="Antonio M."/>
            <person name="Oren A."/>
            <person name="Chaudhuri R.R."/>
            <person name="La Ragione R."/>
            <person name="Hildebrand F."/>
            <person name="Pallen M.J."/>
        </authorList>
    </citation>
    <scope>NUCLEOTIDE SEQUENCE</scope>
    <source>
        <strain evidence="7">1345</strain>
    </source>
</reference>
<keyword evidence="2 5" id="KW-0812">Transmembrane</keyword>
<comment type="caution">
    <text evidence="7">The sequence shown here is derived from an EMBL/GenBank/DDBJ whole genome shotgun (WGS) entry which is preliminary data.</text>
</comment>
<dbReference type="InterPro" id="IPR039421">
    <property type="entry name" value="Type_1_exporter"/>
</dbReference>
<dbReference type="Gene3D" id="1.20.1560.10">
    <property type="entry name" value="ABC transporter type 1, transmembrane domain"/>
    <property type="match status" value="1"/>
</dbReference>
<dbReference type="PANTHER" id="PTHR43394:SF1">
    <property type="entry name" value="ATP-BINDING CASSETTE SUB-FAMILY B MEMBER 10, MITOCHONDRIAL"/>
    <property type="match status" value="1"/>
</dbReference>
<feature type="transmembrane region" description="Helical" evidence="5">
    <location>
        <begin position="254"/>
        <end position="275"/>
    </location>
</feature>
<name>A0A9D1ZV05_9FIRM</name>
<feature type="transmembrane region" description="Helical" evidence="5">
    <location>
        <begin position="145"/>
        <end position="162"/>
    </location>
</feature>
<evidence type="ECO:0000256" key="2">
    <source>
        <dbReference type="ARBA" id="ARBA00022692"/>
    </source>
</evidence>
<keyword evidence="4 5" id="KW-0472">Membrane</keyword>
<keyword evidence="3 5" id="KW-1133">Transmembrane helix</keyword>